<dbReference type="EMBL" id="MW044618">
    <property type="protein sequence ID" value="QPG86041.1"/>
    <property type="molecule type" value="Genomic_DNA"/>
</dbReference>
<keyword evidence="1" id="KW-0472">Membrane</keyword>
<sequence>MSWMYPYMMVLFSIMIYNFYLYFFFLKVKKSYKKSYLMSIRWSKIWPPKMIFKW</sequence>
<evidence type="ECO:0000313" key="2">
    <source>
        <dbReference type="EMBL" id="QPG86041.1"/>
    </source>
</evidence>
<protein>
    <submittedName>
        <fullName evidence="2">ATP synthase F0 subunit 8</fullName>
    </submittedName>
</protein>
<keyword evidence="2" id="KW-0496">Mitochondrion</keyword>
<dbReference type="GeneID" id="63655434"/>
<keyword evidence="1" id="KW-0812">Transmembrane</keyword>
<dbReference type="RefSeq" id="YP_010045995.1">
    <property type="nucleotide sequence ID" value="NC_054303.1"/>
</dbReference>
<organism evidence="2">
    <name type="scientific">Dermanyssus gallinae</name>
    <dbReference type="NCBI Taxonomy" id="34641"/>
    <lineage>
        <taxon>Eukaryota</taxon>
        <taxon>Metazoa</taxon>
        <taxon>Ecdysozoa</taxon>
        <taxon>Arthropoda</taxon>
        <taxon>Chelicerata</taxon>
        <taxon>Arachnida</taxon>
        <taxon>Acari</taxon>
        <taxon>Parasitiformes</taxon>
        <taxon>Mesostigmata</taxon>
        <taxon>Gamasina</taxon>
        <taxon>Dermanyssoidea</taxon>
        <taxon>Dermanyssidae</taxon>
        <taxon>Dermanyssus</taxon>
    </lineage>
</organism>
<dbReference type="CTD" id="4509"/>
<name>A0A7U3PY97_9ACAR</name>
<evidence type="ECO:0000256" key="1">
    <source>
        <dbReference type="SAM" id="Phobius"/>
    </source>
</evidence>
<geneLocation type="mitochondrion" evidence="2"/>
<proteinExistence type="predicted"/>
<feature type="transmembrane region" description="Helical" evidence="1">
    <location>
        <begin position="6"/>
        <end position="26"/>
    </location>
</feature>
<accession>A0A7U3PY97</accession>
<dbReference type="AlphaFoldDB" id="A0A7U3PY97"/>
<reference evidence="2" key="1">
    <citation type="submission" date="2020-09" db="EMBL/GenBank/DDBJ databases">
        <authorList>
            <person name="Ma X.X."/>
            <person name="Chang Q.C."/>
            <person name="Wang C.R."/>
        </authorList>
    </citation>
    <scope>NUCLEOTIDE SEQUENCE</scope>
</reference>
<gene>
    <name evidence="2" type="primary">ATP8</name>
</gene>
<keyword evidence="1" id="KW-1133">Transmembrane helix</keyword>